<protein>
    <submittedName>
        <fullName evidence="2">Uncharacterized protein</fullName>
    </submittedName>
</protein>
<evidence type="ECO:0000256" key="1">
    <source>
        <dbReference type="SAM" id="MobiDB-lite"/>
    </source>
</evidence>
<reference evidence="2 3" key="1">
    <citation type="submission" date="2022-12" db="EMBL/GenBank/DDBJ databases">
        <title>Chromosome-scale assembly of the Ensete ventricosum genome.</title>
        <authorList>
            <person name="Dussert Y."/>
            <person name="Stocks J."/>
            <person name="Wendawek A."/>
            <person name="Woldeyes F."/>
            <person name="Nichols R.A."/>
            <person name="Borrell J.S."/>
        </authorList>
    </citation>
    <scope>NUCLEOTIDE SEQUENCE [LARGE SCALE GENOMIC DNA]</scope>
    <source>
        <strain evidence="3">cv. Maze</strain>
        <tissue evidence="2">Seeds</tissue>
    </source>
</reference>
<dbReference type="AlphaFoldDB" id="A0AAV8QVQ7"/>
<dbReference type="Proteomes" id="UP001222027">
    <property type="component" value="Unassembled WGS sequence"/>
</dbReference>
<comment type="caution">
    <text evidence="2">The sequence shown here is derived from an EMBL/GenBank/DDBJ whole genome shotgun (WGS) entry which is preliminary data.</text>
</comment>
<evidence type="ECO:0000313" key="2">
    <source>
        <dbReference type="EMBL" id="KAJ8486632.1"/>
    </source>
</evidence>
<evidence type="ECO:0000313" key="3">
    <source>
        <dbReference type="Proteomes" id="UP001222027"/>
    </source>
</evidence>
<dbReference type="EMBL" id="JAQQAF010000005">
    <property type="protein sequence ID" value="KAJ8486632.1"/>
    <property type="molecule type" value="Genomic_DNA"/>
</dbReference>
<keyword evidence="3" id="KW-1185">Reference proteome</keyword>
<sequence length="222" mass="24740">MASGESSGRAAASDSSSFDFGSDDVLCPYGDSAAQEPSLDREAIGPSRDGYPRMQNGEMHFHKLGQSLCELQGDFIQDQSDKDLNFKSLEKHLQEKCFGGDACLRSMRHQRWSFGRVRSTQVCSNYETQGKNSAETHKELAKLLMVQKESAEKNEEEEEEVAHDLFGGAQKEIDVWEAKKDLGFRIGPTHHHGNRRAPSQPAQHLGSPKHFSRQRAYAGPTT</sequence>
<feature type="region of interest" description="Disordered" evidence="1">
    <location>
        <begin position="28"/>
        <end position="56"/>
    </location>
</feature>
<gene>
    <name evidence="2" type="ORF">OPV22_019117</name>
</gene>
<accession>A0AAV8QVQ7</accession>
<organism evidence="2 3">
    <name type="scientific">Ensete ventricosum</name>
    <name type="common">Abyssinian banana</name>
    <name type="synonym">Musa ensete</name>
    <dbReference type="NCBI Taxonomy" id="4639"/>
    <lineage>
        <taxon>Eukaryota</taxon>
        <taxon>Viridiplantae</taxon>
        <taxon>Streptophyta</taxon>
        <taxon>Embryophyta</taxon>
        <taxon>Tracheophyta</taxon>
        <taxon>Spermatophyta</taxon>
        <taxon>Magnoliopsida</taxon>
        <taxon>Liliopsida</taxon>
        <taxon>Zingiberales</taxon>
        <taxon>Musaceae</taxon>
        <taxon>Ensete</taxon>
    </lineage>
</organism>
<feature type="region of interest" description="Disordered" evidence="1">
    <location>
        <begin position="184"/>
        <end position="222"/>
    </location>
</feature>
<name>A0AAV8QVQ7_ENSVE</name>
<proteinExistence type="predicted"/>